<proteinExistence type="predicted"/>
<keyword evidence="1" id="KW-0812">Transmembrane</keyword>
<name>A0A1F4VZI6_UNCKA</name>
<feature type="transmembrane region" description="Helical" evidence="1">
    <location>
        <begin position="7"/>
        <end position="26"/>
    </location>
</feature>
<keyword evidence="1" id="KW-0472">Membrane</keyword>
<dbReference type="Proteomes" id="UP000176614">
    <property type="component" value="Unassembled WGS sequence"/>
</dbReference>
<dbReference type="PROSITE" id="PS51257">
    <property type="entry name" value="PROKAR_LIPOPROTEIN"/>
    <property type="match status" value="1"/>
</dbReference>
<reference evidence="2 3" key="1">
    <citation type="journal article" date="2016" name="Nat. Commun.">
        <title>Thousands of microbial genomes shed light on interconnected biogeochemical processes in an aquifer system.</title>
        <authorList>
            <person name="Anantharaman K."/>
            <person name="Brown C.T."/>
            <person name="Hug L.A."/>
            <person name="Sharon I."/>
            <person name="Castelle C.J."/>
            <person name="Probst A.J."/>
            <person name="Thomas B.C."/>
            <person name="Singh A."/>
            <person name="Wilkins M.J."/>
            <person name="Karaoz U."/>
            <person name="Brodie E.L."/>
            <person name="Williams K.H."/>
            <person name="Hubbard S.S."/>
            <person name="Banfield J.F."/>
        </authorList>
    </citation>
    <scope>NUCLEOTIDE SEQUENCE [LARGE SCALE GENOMIC DNA]</scope>
</reference>
<organism evidence="2 3">
    <name type="scientific">candidate division WWE3 bacterium RIFOXYA2_FULL_46_9</name>
    <dbReference type="NCBI Taxonomy" id="1802636"/>
    <lineage>
        <taxon>Bacteria</taxon>
        <taxon>Katanobacteria</taxon>
    </lineage>
</organism>
<comment type="caution">
    <text evidence="2">The sequence shown here is derived from an EMBL/GenBank/DDBJ whole genome shotgun (WGS) entry which is preliminary data.</text>
</comment>
<accession>A0A1F4VZI6</accession>
<keyword evidence="1" id="KW-1133">Transmembrane helix</keyword>
<gene>
    <name evidence="2" type="ORF">A2264_01165</name>
</gene>
<sequence length="81" mass="9677">MKRMDVIFWMYVSSVPVGIVFSWLGFYACGSFGGLAGYVISTCGIFWFVEHLLFREERLRSQWYRRAYYKAKGWEEDETHD</sequence>
<dbReference type="AlphaFoldDB" id="A0A1F4VZI6"/>
<evidence type="ECO:0000256" key="1">
    <source>
        <dbReference type="SAM" id="Phobius"/>
    </source>
</evidence>
<protein>
    <submittedName>
        <fullName evidence="2">Uncharacterized protein</fullName>
    </submittedName>
</protein>
<dbReference type="EMBL" id="MEVT01000017">
    <property type="protein sequence ID" value="OGC62495.1"/>
    <property type="molecule type" value="Genomic_DNA"/>
</dbReference>
<evidence type="ECO:0000313" key="2">
    <source>
        <dbReference type="EMBL" id="OGC62495.1"/>
    </source>
</evidence>
<evidence type="ECO:0000313" key="3">
    <source>
        <dbReference type="Proteomes" id="UP000176614"/>
    </source>
</evidence>
<feature type="transmembrane region" description="Helical" evidence="1">
    <location>
        <begin position="32"/>
        <end position="54"/>
    </location>
</feature>